<organism evidence="2 3">
    <name type="scientific">Thermatribacter velox</name>
    <dbReference type="NCBI Taxonomy" id="3039681"/>
    <lineage>
        <taxon>Bacteria</taxon>
        <taxon>Pseudomonadati</taxon>
        <taxon>Atribacterota</taxon>
        <taxon>Atribacteria</taxon>
        <taxon>Atribacterales</taxon>
        <taxon>Thermatribacteraceae</taxon>
        <taxon>Thermatribacter</taxon>
    </lineage>
</organism>
<name>A0ABZ2YC14_9BACT</name>
<dbReference type="Proteomes" id="UP001461341">
    <property type="component" value="Chromosome"/>
</dbReference>
<evidence type="ECO:0000313" key="2">
    <source>
        <dbReference type="EMBL" id="WZL76544.1"/>
    </source>
</evidence>
<accession>A0ABZ2YC14</accession>
<gene>
    <name evidence="2" type="ORF">QBE54_02085</name>
</gene>
<protein>
    <submittedName>
        <fullName evidence="2">Tripartite tricarboxylate transporter substrate binding protein</fullName>
    </submittedName>
</protein>
<evidence type="ECO:0000256" key="1">
    <source>
        <dbReference type="ARBA" id="ARBA00006987"/>
    </source>
</evidence>
<reference evidence="2 3" key="1">
    <citation type="submission" date="2023-03" db="EMBL/GenBank/DDBJ databases">
        <title>Novel Species.</title>
        <authorList>
            <person name="Ma S."/>
        </authorList>
    </citation>
    <scope>NUCLEOTIDE SEQUENCE [LARGE SCALE GENOMIC DNA]</scope>
    <source>
        <strain evidence="2 3">B11</strain>
    </source>
</reference>
<dbReference type="EMBL" id="CP121689">
    <property type="protein sequence ID" value="WZL76544.1"/>
    <property type="molecule type" value="Genomic_DNA"/>
</dbReference>
<dbReference type="Pfam" id="PF03401">
    <property type="entry name" value="TctC"/>
    <property type="match status" value="1"/>
</dbReference>
<evidence type="ECO:0000313" key="3">
    <source>
        <dbReference type="Proteomes" id="UP001461341"/>
    </source>
</evidence>
<dbReference type="RefSeq" id="WP_369018708.1">
    <property type="nucleotide sequence ID" value="NZ_CP121689.1"/>
</dbReference>
<dbReference type="CDD" id="cd07012">
    <property type="entry name" value="PBP2_Bug_TTT"/>
    <property type="match status" value="1"/>
</dbReference>
<sequence>MKKLLIVSLVCVVLFGMVAGVRAQSWPEKEVEIIIPWSAGGATDVLFRTVAKYFPKYANGKQLIIKNVPGGGSAIGYGEGAKAKPDGYTLVAAVNPIITRALMGPAPYHPIESFDPVCLLVKNPCYMLVNSKLKKWNTLAELVEYVKENPGLVTVGNGGAGGGNHLVALRFENAFGLKFIHVPFAGGAPSINALLGGHVDAVVASSPEGFPNVEAGELEMLAVFAEERLKKFPQFPTAREQGYDFTAFMWRGVVVPKGVSPELIQQIAQVFKAIIEDPDFQKDAENLGQNLVYLDPEAFKEHIASELERYQEIIAKYELGEFYK</sequence>
<dbReference type="PANTHER" id="PTHR42928:SF5">
    <property type="entry name" value="BLR1237 PROTEIN"/>
    <property type="match status" value="1"/>
</dbReference>
<dbReference type="InterPro" id="IPR042100">
    <property type="entry name" value="Bug_dom1"/>
</dbReference>
<dbReference type="SUPFAM" id="SSF53850">
    <property type="entry name" value="Periplasmic binding protein-like II"/>
    <property type="match status" value="1"/>
</dbReference>
<dbReference type="Gene3D" id="3.40.190.10">
    <property type="entry name" value="Periplasmic binding protein-like II"/>
    <property type="match status" value="1"/>
</dbReference>
<comment type="similarity">
    <text evidence="1">Belongs to the UPF0065 (bug) family.</text>
</comment>
<keyword evidence="3" id="KW-1185">Reference proteome</keyword>
<dbReference type="InterPro" id="IPR005064">
    <property type="entry name" value="BUG"/>
</dbReference>
<dbReference type="Gene3D" id="3.40.190.150">
    <property type="entry name" value="Bordetella uptake gene, domain 1"/>
    <property type="match status" value="1"/>
</dbReference>
<dbReference type="PIRSF" id="PIRSF017082">
    <property type="entry name" value="YflP"/>
    <property type="match status" value="1"/>
</dbReference>
<proteinExistence type="inferred from homology"/>
<dbReference type="PANTHER" id="PTHR42928">
    <property type="entry name" value="TRICARBOXYLATE-BINDING PROTEIN"/>
    <property type="match status" value="1"/>
</dbReference>